<evidence type="ECO:0000256" key="2">
    <source>
        <dbReference type="ARBA" id="ARBA00008133"/>
    </source>
</evidence>
<dbReference type="CDD" id="cd06578">
    <property type="entry name" value="HemD"/>
    <property type="match status" value="1"/>
</dbReference>
<evidence type="ECO:0000256" key="4">
    <source>
        <dbReference type="ARBA" id="ARBA00023239"/>
    </source>
</evidence>
<evidence type="ECO:0000256" key="5">
    <source>
        <dbReference type="ARBA" id="ARBA00023244"/>
    </source>
</evidence>
<comment type="similarity">
    <text evidence="2 9">Belongs to the uroporphyrinogen-III synthase family.</text>
</comment>
<evidence type="ECO:0000256" key="9">
    <source>
        <dbReference type="RuleBase" id="RU366031"/>
    </source>
</evidence>
<keyword evidence="5 9" id="KW-0627">Porphyrin biosynthesis</keyword>
<evidence type="ECO:0000259" key="10">
    <source>
        <dbReference type="Pfam" id="PF02602"/>
    </source>
</evidence>
<evidence type="ECO:0000313" key="11">
    <source>
        <dbReference type="EMBL" id="RXK04096.1"/>
    </source>
</evidence>
<dbReference type="GO" id="GO:0004852">
    <property type="term" value="F:uroporphyrinogen-III synthase activity"/>
    <property type="evidence" value="ECO:0007669"/>
    <property type="project" value="UniProtKB-UniRule"/>
</dbReference>
<evidence type="ECO:0000256" key="6">
    <source>
        <dbReference type="ARBA" id="ARBA00037589"/>
    </source>
</evidence>
<evidence type="ECO:0000256" key="8">
    <source>
        <dbReference type="ARBA" id="ARBA00048617"/>
    </source>
</evidence>
<dbReference type="Gene3D" id="3.40.50.10090">
    <property type="match status" value="2"/>
</dbReference>
<protein>
    <recommendedName>
        <fullName evidence="7 9">Uroporphyrinogen-III synthase</fullName>
        <ecNumber evidence="3 9">4.2.1.75</ecNumber>
    </recommendedName>
</protein>
<dbReference type="UniPathway" id="UPA00251">
    <property type="reaction ID" value="UER00320"/>
</dbReference>
<dbReference type="AlphaFoldDB" id="A0A4Q1AJ60"/>
<dbReference type="Pfam" id="PF02602">
    <property type="entry name" value="HEM4"/>
    <property type="match status" value="1"/>
</dbReference>
<dbReference type="SUPFAM" id="SSF69618">
    <property type="entry name" value="HemD-like"/>
    <property type="match status" value="1"/>
</dbReference>
<keyword evidence="12" id="KW-1185">Reference proteome</keyword>
<dbReference type="InterPro" id="IPR036108">
    <property type="entry name" value="4pyrrol_syn_uPrphyn_synt_sf"/>
</dbReference>
<comment type="function">
    <text evidence="6 9">Catalyzes cyclization of the linear tetrapyrrole, hydroxymethylbilane, to the macrocyclic uroporphyrinogen III.</text>
</comment>
<dbReference type="GO" id="GO:0006780">
    <property type="term" value="P:uroporphyrinogen III biosynthetic process"/>
    <property type="evidence" value="ECO:0007669"/>
    <property type="project" value="UniProtKB-UniRule"/>
</dbReference>
<dbReference type="InterPro" id="IPR039793">
    <property type="entry name" value="UROS/Hem4"/>
</dbReference>
<evidence type="ECO:0000256" key="1">
    <source>
        <dbReference type="ARBA" id="ARBA00004772"/>
    </source>
</evidence>
<dbReference type="PANTHER" id="PTHR38042">
    <property type="entry name" value="UROPORPHYRINOGEN-III SYNTHASE, CHLOROPLASTIC"/>
    <property type="match status" value="1"/>
</dbReference>
<dbReference type="RefSeq" id="WP_129087854.1">
    <property type="nucleotide sequence ID" value="NZ_CP053836.1"/>
</dbReference>
<dbReference type="PANTHER" id="PTHR38042:SF1">
    <property type="entry name" value="UROPORPHYRINOGEN-III SYNTHASE, CHLOROPLASTIC"/>
    <property type="match status" value="1"/>
</dbReference>
<dbReference type="EMBL" id="PDKK01000011">
    <property type="protein sequence ID" value="RXK04096.1"/>
    <property type="molecule type" value="Genomic_DNA"/>
</dbReference>
<evidence type="ECO:0000256" key="3">
    <source>
        <dbReference type="ARBA" id="ARBA00013109"/>
    </source>
</evidence>
<comment type="caution">
    <text evidence="11">The sequence shown here is derived from an EMBL/GenBank/DDBJ whole genome shotgun (WGS) entry which is preliminary data.</text>
</comment>
<comment type="catalytic activity">
    <reaction evidence="8 9">
        <text>hydroxymethylbilane = uroporphyrinogen III + H2O</text>
        <dbReference type="Rhea" id="RHEA:18965"/>
        <dbReference type="ChEBI" id="CHEBI:15377"/>
        <dbReference type="ChEBI" id="CHEBI:57308"/>
        <dbReference type="ChEBI" id="CHEBI:57845"/>
        <dbReference type="EC" id="4.2.1.75"/>
    </reaction>
</comment>
<dbReference type="InterPro" id="IPR003754">
    <property type="entry name" value="4pyrrol_synth_uPrphyn_synth"/>
</dbReference>
<organism evidence="11 12">
    <name type="scientific">Halarcobacter ebronensis</name>
    <dbReference type="NCBI Taxonomy" id="1462615"/>
    <lineage>
        <taxon>Bacteria</taxon>
        <taxon>Pseudomonadati</taxon>
        <taxon>Campylobacterota</taxon>
        <taxon>Epsilonproteobacteria</taxon>
        <taxon>Campylobacterales</taxon>
        <taxon>Arcobacteraceae</taxon>
        <taxon>Halarcobacter</taxon>
    </lineage>
</organism>
<comment type="pathway">
    <text evidence="1 9">Porphyrin-containing compound metabolism; protoporphyrin-IX biosynthesis; coproporphyrinogen-III from 5-aminolevulinate: step 3/4.</text>
</comment>
<sequence length="211" mass="24053">MSKIYLLNNQKYEGVENIEVFKIDYINTYIDFSKYDALIFTSKNAVLSLDKISNEWKNVPSFAIAQKTADIIKKLGGKVEFIGSHGHGNDFADELKYFLVGRKALYIRAQKVVSNLVKKLKNSQIDISEVITYKTVCNDKIDTKLEENATIIFTSPSSVECFFNKFEWKETYKAIAIGKTTANYLPEYVKYKISDKTSVDECIKLAILGSF</sequence>
<dbReference type="OrthoDB" id="5328023at2"/>
<name>A0A4Q1AJ60_9BACT</name>
<gene>
    <name evidence="11" type="ORF">CRV07_11760</name>
</gene>
<proteinExistence type="inferred from homology"/>
<feature type="domain" description="Tetrapyrrole biosynthesis uroporphyrinogen III synthase" evidence="10">
    <location>
        <begin position="32"/>
        <end position="188"/>
    </location>
</feature>
<dbReference type="Proteomes" id="UP000289758">
    <property type="component" value="Unassembled WGS sequence"/>
</dbReference>
<evidence type="ECO:0000256" key="7">
    <source>
        <dbReference type="ARBA" id="ARBA00040167"/>
    </source>
</evidence>
<reference evidence="11 12" key="1">
    <citation type="submission" date="2017-10" db="EMBL/GenBank/DDBJ databases">
        <title>Genomics of the genus Arcobacter.</title>
        <authorList>
            <person name="Perez-Cataluna A."/>
            <person name="Figueras M.J."/>
        </authorList>
    </citation>
    <scope>NUCLEOTIDE SEQUENCE [LARGE SCALE GENOMIC DNA]</scope>
    <source>
        <strain evidence="11 12">CECT 8441</strain>
    </source>
</reference>
<dbReference type="EC" id="4.2.1.75" evidence="3 9"/>
<evidence type="ECO:0000313" key="12">
    <source>
        <dbReference type="Proteomes" id="UP000289758"/>
    </source>
</evidence>
<accession>A0A4Q1AJ60</accession>
<dbReference type="GO" id="GO:0006782">
    <property type="term" value="P:protoporphyrinogen IX biosynthetic process"/>
    <property type="evidence" value="ECO:0007669"/>
    <property type="project" value="UniProtKB-UniRule"/>
</dbReference>
<keyword evidence="4 9" id="KW-0456">Lyase</keyword>